<evidence type="ECO:0000313" key="14">
    <source>
        <dbReference type="EMBL" id="TQL46525.1"/>
    </source>
</evidence>
<keyword evidence="4" id="KW-0677">Repeat</keyword>
<dbReference type="Pfam" id="PF00069">
    <property type="entry name" value="Pkinase"/>
    <property type="match status" value="1"/>
</dbReference>
<feature type="binding site" evidence="10">
    <location>
        <position position="41"/>
    </location>
    <ligand>
        <name>ATP</name>
        <dbReference type="ChEBI" id="CHEBI:30616"/>
    </ligand>
</feature>
<dbReference type="PROSITE" id="PS50011">
    <property type="entry name" value="PROTEIN_KINASE_DOM"/>
    <property type="match status" value="1"/>
</dbReference>
<dbReference type="InterPro" id="IPR000719">
    <property type="entry name" value="Prot_kinase_dom"/>
</dbReference>
<dbReference type="SMART" id="SM00740">
    <property type="entry name" value="PASTA"/>
    <property type="match status" value="3"/>
</dbReference>
<feature type="domain" description="PASTA" evidence="13">
    <location>
        <begin position="368"/>
        <end position="433"/>
    </location>
</feature>
<keyword evidence="11" id="KW-1133">Transmembrane helix</keyword>
<dbReference type="PROSITE" id="PS00107">
    <property type="entry name" value="PROTEIN_KINASE_ATP"/>
    <property type="match status" value="1"/>
</dbReference>
<dbReference type="CDD" id="cd14014">
    <property type="entry name" value="STKc_PknB_like"/>
    <property type="match status" value="1"/>
</dbReference>
<dbReference type="PANTHER" id="PTHR43289:SF6">
    <property type="entry name" value="SERINE_THREONINE-PROTEIN KINASE NEKL-3"/>
    <property type="match status" value="1"/>
</dbReference>
<evidence type="ECO:0000256" key="7">
    <source>
        <dbReference type="ARBA" id="ARBA00022840"/>
    </source>
</evidence>
<dbReference type="SUPFAM" id="SSF56112">
    <property type="entry name" value="Protein kinase-like (PK-like)"/>
    <property type="match status" value="1"/>
</dbReference>
<evidence type="ECO:0000256" key="2">
    <source>
        <dbReference type="ARBA" id="ARBA00022527"/>
    </source>
</evidence>
<dbReference type="Pfam" id="PF03793">
    <property type="entry name" value="PASTA"/>
    <property type="match status" value="3"/>
</dbReference>
<evidence type="ECO:0000256" key="3">
    <source>
        <dbReference type="ARBA" id="ARBA00022679"/>
    </source>
</evidence>
<organism evidence="14 15">
    <name type="scientific">Homoserinimonas aerilata</name>
    <dbReference type="NCBI Taxonomy" id="1162970"/>
    <lineage>
        <taxon>Bacteria</taxon>
        <taxon>Bacillati</taxon>
        <taxon>Actinomycetota</taxon>
        <taxon>Actinomycetes</taxon>
        <taxon>Micrococcales</taxon>
        <taxon>Microbacteriaceae</taxon>
        <taxon>Homoserinimonas</taxon>
    </lineage>
</organism>
<dbReference type="RefSeq" id="WP_141881187.1">
    <property type="nucleotide sequence ID" value="NZ_VFOM01000002.1"/>
</dbReference>
<feature type="domain" description="PASTA" evidence="13">
    <location>
        <begin position="434"/>
        <end position="501"/>
    </location>
</feature>
<evidence type="ECO:0000256" key="6">
    <source>
        <dbReference type="ARBA" id="ARBA00022777"/>
    </source>
</evidence>
<proteinExistence type="predicted"/>
<dbReference type="SMART" id="SM00220">
    <property type="entry name" value="S_TKc"/>
    <property type="match status" value="1"/>
</dbReference>
<evidence type="ECO:0000259" key="13">
    <source>
        <dbReference type="PROSITE" id="PS51178"/>
    </source>
</evidence>
<evidence type="ECO:0000313" key="15">
    <source>
        <dbReference type="Proteomes" id="UP000317998"/>
    </source>
</evidence>
<dbReference type="CDD" id="cd06577">
    <property type="entry name" value="PASTA_pknB"/>
    <property type="match status" value="3"/>
</dbReference>
<evidence type="ECO:0000256" key="11">
    <source>
        <dbReference type="SAM" id="Phobius"/>
    </source>
</evidence>
<name>A0A542YEK1_9MICO</name>
<keyword evidence="3" id="KW-0808">Transferase</keyword>
<comment type="catalytic activity">
    <reaction evidence="9">
        <text>L-seryl-[protein] + ATP = O-phospho-L-seryl-[protein] + ADP + H(+)</text>
        <dbReference type="Rhea" id="RHEA:17989"/>
        <dbReference type="Rhea" id="RHEA-COMP:9863"/>
        <dbReference type="Rhea" id="RHEA-COMP:11604"/>
        <dbReference type="ChEBI" id="CHEBI:15378"/>
        <dbReference type="ChEBI" id="CHEBI:29999"/>
        <dbReference type="ChEBI" id="CHEBI:30616"/>
        <dbReference type="ChEBI" id="CHEBI:83421"/>
        <dbReference type="ChEBI" id="CHEBI:456216"/>
        <dbReference type="EC" id="2.7.11.1"/>
    </reaction>
</comment>
<evidence type="ECO:0000256" key="9">
    <source>
        <dbReference type="ARBA" id="ARBA00048679"/>
    </source>
</evidence>
<dbReference type="FunFam" id="1.10.510.10:FF:000021">
    <property type="entry name" value="Serine/threonine protein kinase"/>
    <property type="match status" value="1"/>
</dbReference>
<gene>
    <name evidence="14" type="ORF">FB562_2047</name>
</gene>
<dbReference type="Gene3D" id="1.10.510.10">
    <property type="entry name" value="Transferase(Phosphotransferase) domain 1"/>
    <property type="match status" value="1"/>
</dbReference>
<keyword evidence="6 14" id="KW-0418">Kinase</keyword>
<comment type="catalytic activity">
    <reaction evidence="8">
        <text>L-threonyl-[protein] + ATP = O-phospho-L-threonyl-[protein] + ADP + H(+)</text>
        <dbReference type="Rhea" id="RHEA:46608"/>
        <dbReference type="Rhea" id="RHEA-COMP:11060"/>
        <dbReference type="Rhea" id="RHEA-COMP:11605"/>
        <dbReference type="ChEBI" id="CHEBI:15378"/>
        <dbReference type="ChEBI" id="CHEBI:30013"/>
        <dbReference type="ChEBI" id="CHEBI:30616"/>
        <dbReference type="ChEBI" id="CHEBI:61977"/>
        <dbReference type="ChEBI" id="CHEBI:456216"/>
        <dbReference type="EC" id="2.7.11.1"/>
    </reaction>
</comment>
<keyword evidence="5 10" id="KW-0547">Nucleotide-binding</keyword>
<dbReference type="OrthoDB" id="9762169at2"/>
<dbReference type="PROSITE" id="PS51178">
    <property type="entry name" value="PASTA"/>
    <property type="match status" value="2"/>
</dbReference>
<dbReference type="Proteomes" id="UP000317998">
    <property type="component" value="Unassembled WGS sequence"/>
</dbReference>
<feature type="transmembrane region" description="Helical" evidence="11">
    <location>
        <begin position="337"/>
        <end position="358"/>
    </location>
</feature>
<dbReference type="Gene3D" id="3.30.200.20">
    <property type="entry name" value="Phosphorylase Kinase, domain 1"/>
    <property type="match status" value="1"/>
</dbReference>
<dbReference type="EC" id="2.7.11.1" evidence="1"/>
<dbReference type="GO" id="GO:0045717">
    <property type="term" value="P:negative regulation of fatty acid biosynthetic process"/>
    <property type="evidence" value="ECO:0007669"/>
    <property type="project" value="UniProtKB-ARBA"/>
</dbReference>
<dbReference type="InterPro" id="IPR008271">
    <property type="entry name" value="Ser/Thr_kinase_AS"/>
</dbReference>
<keyword evidence="15" id="KW-1185">Reference proteome</keyword>
<dbReference type="EMBL" id="VFOM01000002">
    <property type="protein sequence ID" value="TQL46525.1"/>
    <property type="molecule type" value="Genomic_DNA"/>
</dbReference>
<evidence type="ECO:0000256" key="1">
    <source>
        <dbReference type="ARBA" id="ARBA00012513"/>
    </source>
</evidence>
<keyword evidence="11" id="KW-0472">Membrane</keyword>
<evidence type="ECO:0000256" key="5">
    <source>
        <dbReference type="ARBA" id="ARBA00022741"/>
    </source>
</evidence>
<comment type="caution">
    <text evidence="14">The sequence shown here is derived from an EMBL/GenBank/DDBJ whole genome shotgun (WGS) entry which is preliminary data.</text>
</comment>
<evidence type="ECO:0000259" key="12">
    <source>
        <dbReference type="PROSITE" id="PS50011"/>
    </source>
</evidence>
<dbReference type="InterPro" id="IPR017441">
    <property type="entry name" value="Protein_kinase_ATP_BS"/>
</dbReference>
<dbReference type="InterPro" id="IPR005543">
    <property type="entry name" value="PASTA_dom"/>
</dbReference>
<dbReference type="AlphaFoldDB" id="A0A542YEK1"/>
<evidence type="ECO:0000256" key="10">
    <source>
        <dbReference type="PROSITE-ProRule" id="PRU10141"/>
    </source>
</evidence>
<dbReference type="PROSITE" id="PS00108">
    <property type="entry name" value="PROTEIN_KINASE_ST"/>
    <property type="match status" value="1"/>
</dbReference>
<keyword evidence="7 10" id="KW-0067">ATP-binding</keyword>
<reference evidence="14 15" key="1">
    <citation type="submission" date="2019-06" db="EMBL/GenBank/DDBJ databases">
        <title>Sequencing the genomes of 1000 actinobacteria strains.</title>
        <authorList>
            <person name="Klenk H.-P."/>
        </authorList>
    </citation>
    <scope>NUCLEOTIDE SEQUENCE [LARGE SCALE GENOMIC DNA]</scope>
    <source>
        <strain evidence="14 15">DSM 26477</strain>
    </source>
</reference>
<dbReference type="NCBIfam" id="NF033483">
    <property type="entry name" value="PknB_PASTA_kin"/>
    <property type="match status" value="1"/>
</dbReference>
<feature type="domain" description="Protein kinase" evidence="12">
    <location>
        <begin position="12"/>
        <end position="279"/>
    </location>
</feature>
<dbReference type="FunFam" id="3.30.200.20:FF:000035">
    <property type="entry name" value="Serine/threonine protein kinase Stk1"/>
    <property type="match status" value="1"/>
</dbReference>
<dbReference type="Gene3D" id="3.30.10.20">
    <property type="match status" value="3"/>
</dbReference>
<accession>A0A542YEK1</accession>
<dbReference type="GO" id="GO:0005524">
    <property type="term" value="F:ATP binding"/>
    <property type="evidence" value="ECO:0007669"/>
    <property type="project" value="UniProtKB-UniRule"/>
</dbReference>
<dbReference type="GO" id="GO:0004674">
    <property type="term" value="F:protein serine/threonine kinase activity"/>
    <property type="evidence" value="ECO:0007669"/>
    <property type="project" value="UniProtKB-KW"/>
</dbReference>
<evidence type="ECO:0000256" key="4">
    <source>
        <dbReference type="ARBA" id="ARBA00022737"/>
    </source>
</evidence>
<keyword evidence="2" id="KW-0723">Serine/threonine-protein kinase</keyword>
<sequence>MTEDARLLAGRYQVGKLIGRGGMADVHEGTDARLGRRVAIKLLKPSLAIDPNFRLLFREEAQKAARMAHPTIVRVYDAGEETVTDANGIETQLPFIVMEYVDGRLLKDIIADGPLSPQEAVRIADGMLTALEYSHRALLVHRDIKPGNVMVTQNGQVKVMDFGIARAVSDNSATVADTSAVLGTAQYFSPEQAKGETVDARTDLYSTGVVLFEMLTGRPPFRGDRAAAVAYQHISEAPVAPGTINPKVPPALDAVVLHSLAKDKFERFQTASEFRDELKAGAAGEMPVRKATPANDFSSTLFGVNPSATAGSEAALRQLSSQNTERAVRTQNRPPVAWIWAGVAIMAAVLIALAIWVVNLPSLNLTQGLSVSVPDVVNAKYDDGVDTLGKYDLVASRFDVASDDVAEGLIVRTDPPAGTTVAATQAIKVYVSSGPATVTVPDLSGQSQDAATAALTDRGFEIGAVNKENSGTLAEGTVVSTSPAAGTAVKVGETIDLVVSSGLVTVPDVRNQPFNTAIGTLQEIGLTVNAIPDRNCGGQTVTGQDLAPGEHPQRSTISITYCAG</sequence>
<dbReference type="PANTHER" id="PTHR43289">
    <property type="entry name" value="MITOGEN-ACTIVATED PROTEIN KINASE KINASE KINASE 20-RELATED"/>
    <property type="match status" value="1"/>
</dbReference>
<protein>
    <recommendedName>
        <fullName evidence="1">non-specific serine/threonine protein kinase</fullName>
        <ecNumber evidence="1">2.7.11.1</ecNumber>
    </recommendedName>
</protein>
<keyword evidence="11" id="KW-0812">Transmembrane</keyword>
<evidence type="ECO:0000256" key="8">
    <source>
        <dbReference type="ARBA" id="ARBA00047899"/>
    </source>
</evidence>
<dbReference type="InterPro" id="IPR011009">
    <property type="entry name" value="Kinase-like_dom_sf"/>
</dbReference>